<evidence type="ECO:0000256" key="2">
    <source>
        <dbReference type="ARBA" id="ARBA00022555"/>
    </source>
</evidence>
<evidence type="ECO:0000256" key="3">
    <source>
        <dbReference type="ARBA" id="ARBA00022801"/>
    </source>
</evidence>
<dbReference type="AlphaFoldDB" id="A0A2W4YR90"/>
<feature type="binding site" evidence="8">
    <location>
        <position position="97"/>
    </location>
    <ligand>
        <name>tRNA</name>
        <dbReference type="ChEBI" id="CHEBI:17843"/>
    </ligand>
</feature>
<dbReference type="HAMAP" id="MF_00083">
    <property type="entry name" value="Pept_tRNA_hydro_bact"/>
    <property type="match status" value="1"/>
</dbReference>
<reference evidence="11 12" key="2">
    <citation type="submission" date="2018-06" db="EMBL/GenBank/DDBJ databases">
        <title>Metagenomic assembly of (sub)arctic Cyanobacteria and their associated microbiome from non-axenic cultures.</title>
        <authorList>
            <person name="Baurain D."/>
        </authorList>
    </citation>
    <scope>NUCLEOTIDE SEQUENCE [LARGE SCALE GENOMIC DNA]</scope>
    <source>
        <strain evidence="11">ULC027bin1</strain>
    </source>
</reference>
<dbReference type="InterPro" id="IPR036416">
    <property type="entry name" value="Pept_tRNA_hydro_sf"/>
</dbReference>
<dbReference type="PROSITE" id="PS01195">
    <property type="entry name" value="PEPT_TRNA_HYDROL_1"/>
    <property type="match status" value="1"/>
</dbReference>
<comment type="function">
    <text evidence="8">Hydrolyzes ribosome-free peptidyl-tRNAs (with 1 or more amino acids incorporated), which drop off the ribosome during protein synthesis, or as a result of ribosome stalling.</text>
</comment>
<comment type="subunit">
    <text evidence="8">Monomer.</text>
</comment>
<dbReference type="PROSITE" id="PS01196">
    <property type="entry name" value="PEPT_TRNA_HYDROL_2"/>
    <property type="match status" value="1"/>
</dbReference>
<keyword evidence="8" id="KW-0963">Cytoplasm</keyword>
<keyword evidence="4 8" id="KW-0694">RNA-binding</keyword>
<name>A0A2W4YR90_9CYAN</name>
<sequence>MVGTSSVGNSAEKNAKEIALLLPRLIVGLGNPGTKYDRTRHNIGFEVIEALAKSYPGLSLVENKRFQGKTGEFRSGSDSLGRLRHRVVLLQPTTYMNLSGQAVRAVLDWYKLDPTSVLVVYDDMDLPTGKLRLRLSGGAGGHNGMKSIISHLGTKEFPRLRVGIGATEKGTGRDDAVVSHVLGRFAPDQRKIVDAVIPMAVDAIDFSLRKGFERAMNLYNGREVEL</sequence>
<comment type="subcellular location">
    <subcellularLocation>
        <location evidence="8">Cytoplasm</location>
    </subcellularLocation>
</comment>
<evidence type="ECO:0000256" key="10">
    <source>
        <dbReference type="RuleBase" id="RU004320"/>
    </source>
</evidence>
<dbReference type="GO" id="GO:0005737">
    <property type="term" value="C:cytoplasm"/>
    <property type="evidence" value="ECO:0007669"/>
    <property type="project" value="UniProtKB-SubCell"/>
</dbReference>
<dbReference type="FunFam" id="3.40.50.1470:FF:000001">
    <property type="entry name" value="Peptidyl-tRNA hydrolase"/>
    <property type="match status" value="1"/>
</dbReference>
<proteinExistence type="inferred from homology"/>
<feature type="site" description="Stabilizes the basic form of H active site to accept a proton" evidence="8">
    <location>
        <position position="122"/>
    </location>
</feature>
<dbReference type="GO" id="GO:0072344">
    <property type="term" value="P:rescue of stalled ribosome"/>
    <property type="evidence" value="ECO:0007669"/>
    <property type="project" value="UniProtKB-UniRule"/>
</dbReference>
<keyword evidence="2 8" id="KW-0820">tRNA-binding</keyword>
<dbReference type="PANTHER" id="PTHR17224">
    <property type="entry name" value="PEPTIDYL-TRNA HYDROLASE"/>
    <property type="match status" value="1"/>
</dbReference>
<evidence type="ECO:0000256" key="4">
    <source>
        <dbReference type="ARBA" id="ARBA00022884"/>
    </source>
</evidence>
<evidence type="ECO:0000313" key="12">
    <source>
        <dbReference type="Proteomes" id="UP000249794"/>
    </source>
</evidence>
<dbReference type="Pfam" id="PF01195">
    <property type="entry name" value="Pept_tRNA_hydro"/>
    <property type="match status" value="1"/>
</dbReference>
<comment type="caution">
    <text evidence="11">The sequence shown here is derived from an EMBL/GenBank/DDBJ whole genome shotgun (WGS) entry which is preliminary data.</text>
</comment>
<evidence type="ECO:0000313" key="11">
    <source>
        <dbReference type="EMBL" id="PZO49551.1"/>
    </source>
</evidence>
<gene>
    <name evidence="8" type="primary">pth</name>
    <name evidence="11" type="ORF">DCF15_16815</name>
</gene>
<dbReference type="NCBIfam" id="TIGR00447">
    <property type="entry name" value="pth"/>
    <property type="match status" value="1"/>
</dbReference>
<dbReference type="EC" id="3.1.1.29" evidence="1 8"/>
<feature type="site" description="Discriminates between blocked and unblocked aminoacyl-tRNA" evidence="8">
    <location>
        <position position="31"/>
    </location>
</feature>
<reference evidence="12" key="1">
    <citation type="submission" date="2018-04" db="EMBL/GenBank/DDBJ databases">
        <authorList>
            <person name="Cornet L."/>
        </authorList>
    </citation>
    <scope>NUCLEOTIDE SEQUENCE [LARGE SCALE GENOMIC DNA]</scope>
</reference>
<dbReference type="Proteomes" id="UP000249794">
    <property type="component" value="Unassembled WGS sequence"/>
</dbReference>
<evidence type="ECO:0000256" key="7">
    <source>
        <dbReference type="ARBA" id="ARBA00050038"/>
    </source>
</evidence>
<feature type="binding site" evidence="8">
    <location>
        <position position="143"/>
    </location>
    <ligand>
        <name>tRNA</name>
        <dbReference type="ChEBI" id="CHEBI:17843"/>
    </ligand>
</feature>
<accession>A0A2W4YR90</accession>
<feature type="binding site" evidence="8">
    <location>
        <position position="36"/>
    </location>
    <ligand>
        <name>tRNA</name>
        <dbReference type="ChEBI" id="CHEBI:17843"/>
    </ligand>
</feature>
<evidence type="ECO:0000256" key="6">
    <source>
        <dbReference type="ARBA" id="ARBA00048707"/>
    </source>
</evidence>
<keyword evidence="3 8" id="KW-0378">Hydrolase</keyword>
<dbReference type="CDD" id="cd00462">
    <property type="entry name" value="PTH"/>
    <property type="match status" value="1"/>
</dbReference>
<comment type="function">
    <text evidence="8">Catalyzes the release of premature peptidyl moieties from peptidyl-tRNA molecules trapped in stalled 50S ribosomal subunits, and thus maintains levels of free tRNAs and 50S ribosomes.</text>
</comment>
<dbReference type="Gene3D" id="3.40.50.1470">
    <property type="entry name" value="Peptidyl-tRNA hydrolase"/>
    <property type="match status" value="1"/>
</dbReference>
<feature type="active site" description="Proton acceptor" evidence="8">
    <location>
        <position position="41"/>
    </location>
</feature>
<evidence type="ECO:0000256" key="9">
    <source>
        <dbReference type="RuleBase" id="RU000673"/>
    </source>
</evidence>
<feature type="binding site" evidence="8">
    <location>
        <position position="95"/>
    </location>
    <ligand>
        <name>tRNA</name>
        <dbReference type="ChEBI" id="CHEBI:17843"/>
    </ligand>
</feature>
<dbReference type="EMBL" id="QBMP01000210">
    <property type="protein sequence ID" value="PZO49551.1"/>
    <property type="molecule type" value="Genomic_DNA"/>
</dbReference>
<dbReference type="SUPFAM" id="SSF53178">
    <property type="entry name" value="Peptidyl-tRNA hydrolase-like"/>
    <property type="match status" value="1"/>
</dbReference>
<evidence type="ECO:0000256" key="5">
    <source>
        <dbReference type="ARBA" id="ARBA00038063"/>
    </source>
</evidence>
<dbReference type="InterPro" id="IPR001328">
    <property type="entry name" value="Pept_tRNA_hydro"/>
</dbReference>
<dbReference type="PANTHER" id="PTHR17224:SF1">
    <property type="entry name" value="PEPTIDYL-TRNA HYDROLASE"/>
    <property type="match status" value="1"/>
</dbReference>
<comment type="similarity">
    <text evidence="5 8 10">Belongs to the PTH family.</text>
</comment>
<dbReference type="GO" id="GO:0000049">
    <property type="term" value="F:tRNA binding"/>
    <property type="evidence" value="ECO:0007669"/>
    <property type="project" value="UniProtKB-UniRule"/>
</dbReference>
<comment type="catalytic activity">
    <reaction evidence="6 8 9">
        <text>an N-acyl-L-alpha-aminoacyl-tRNA + H2O = an N-acyl-L-amino acid + a tRNA + H(+)</text>
        <dbReference type="Rhea" id="RHEA:54448"/>
        <dbReference type="Rhea" id="RHEA-COMP:10123"/>
        <dbReference type="Rhea" id="RHEA-COMP:13883"/>
        <dbReference type="ChEBI" id="CHEBI:15377"/>
        <dbReference type="ChEBI" id="CHEBI:15378"/>
        <dbReference type="ChEBI" id="CHEBI:59874"/>
        <dbReference type="ChEBI" id="CHEBI:78442"/>
        <dbReference type="ChEBI" id="CHEBI:138191"/>
        <dbReference type="EC" id="3.1.1.29"/>
    </reaction>
</comment>
<organism evidence="11 12">
    <name type="scientific">Phormidesmis priestleyi</name>
    <dbReference type="NCBI Taxonomy" id="268141"/>
    <lineage>
        <taxon>Bacteria</taxon>
        <taxon>Bacillati</taxon>
        <taxon>Cyanobacteriota</taxon>
        <taxon>Cyanophyceae</taxon>
        <taxon>Leptolyngbyales</taxon>
        <taxon>Leptolyngbyaceae</taxon>
        <taxon>Phormidesmis</taxon>
    </lineage>
</organism>
<protein>
    <recommendedName>
        <fullName evidence="7 8">Peptidyl-tRNA hydrolase</fullName>
        <shortName evidence="8">Pth</shortName>
        <ecNumber evidence="1 8">3.1.1.29</ecNumber>
    </recommendedName>
</protein>
<evidence type="ECO:0000256" key="1">
    <source>
        <dbReference type="ARBA" id="ARBA00013260"/>
    </source>
</evidence>
<dbReference type="InterPro" id="IPR018171">
    <property type="entry name" value="Pept_tRNA_hydro_CS"/>
</dbReference>
<evidence type="ECO:0000256" key="8">
    <source>
        <dbReference type="HAMAP-Rule" id="MF_00083"/>
    </source>
</evidence>
<dbReference type="GO" id="GO:0004045">
    <property type="term" value="F:peptidyl-tRNA hydrolase activity"/>
    <property type="evidence" value="ECO:0007669"/>
    <property type="project" value="UniProtKB-UniRule"/>
</dbReference>
<dbReference type="GO" id="GO:0006515">
    <property type="term" value="P:protein quality control for misfolded or incompletely synthesized proteins"/>
    <property type="evidence" value="ECO:0007669"/>
    <property type="project" value="UniProtKB-UniRule"/>
</dbReference>